<keyword evidence="6 13" id="KW-0552">Olfaction</keyword>
<dbReference type="PANTHER" id="PTHR26452">
    <property type="entry name" value="OLFACTORY RECEPTOR"/>
    <property type="match status" value="1"/>
</dbReference>
<reference evidence="15" key="2">
    <citation type="submission" date="2025-09" db="UniProtKB">
        <authorList>
            <consortium name="Ensembl"/>
        </authorList>
    </citation>
    <scope>IDENTIFICATION</scope>
</reference>
<dbReference type="SUPFAM" id="SSF81321">
    <property type="entry name" value="Family A G protein-coupled receptor-like"/>
    <property type="match status" value="1"/>
</dbReference>
<sequence>MNINTRYFKSRNIQEFILSAISTVQEVQVLLYMSFTSIYLITIFGNAVIILIIRLNARLHTPMYFFLTNLSFLDICYSSVTVPKLLDILFTNNQKISFYGCIAQMYFFHVLGSSEMFLLAVMAYDRYVAICNPLRYAVIMRKAVIIRLCALSWLGGFAHSTIHTAFLLRLSFCGPNIMDNFFCDATPLIKLSCSDTTIDEIMLIVTPGILGPLCFMLILTSYRYIIISILKINSAEGRSKTFSTCASHLIVVSIFYGTAMIVYIQPMSVYSSANHFITVFYAIITPMLNPIIYTLRNKDVKGALQKLPYMGSVGHQDLS</sequence>
<feature type="transmembrane region" description="Helical" evidence="13">
    <location>
        <begin position="29"/>
        <end position="52"/>
    </location>
</feature>
<protein>
    <recommendedName>
        <fullName evidence="13">Olfactory receptor</fullName>
    </recommendedName>
</protein>
<dbReference type="GO" id="GO:0004984">
    <property type="term" value="F:olfactory receptor activity"/>
    <property type="evidence" value="ECO:0007669"/>
    <property type="project" value="InterPro"/>
</dbReference>
<dbReference type="Proteomes" id="UP000694569">
    <property type="component" value="Unplaced"/>
</dbReference>
<evidence type="ECO:0000256" key="8">
    <source>
        <dbReference type="ARBA" id="ARBA00023040"/>
    </source>
</evidence>
<feature type="transmembrane region" description="Helical" evidence="13">
    <location>
        <begin position="201"/>
        <end position="225"/>
    </location>
</feature>
<dbReference type="InterPro" id="IPR017452">
    <property type="entry name" value="GPCR_Rhodpsn_7TM"/>
</dbReference>
<proteinExistence type="inferred from homology"/>
<feature type="transmembrane region" description="Helical" evidence="13">
    <location>
        <begin position="64"/>
        <end position="86"/>
    </location>
</feature>
<dbReference type="CDD" id="cd13954">
    <property type="entry name" value="7tmA_OR"/>
    <property type="match status" value="1"/>
</dbReference>
<dbReference type="InterPro" id="IPR050516">
    <property type="entry name" value="Olfactory_GPCR"/>
</dbReference>
<dbReference type="PROSITE" id="PS50262">
    <property type="entry name" value="G_PROTEIN_RECEP_F1_2"/>
    <property type="match status" value="1"/>
</dbReference>
<dbReference type="InterPro" id="IPR000276">
    <property type="entry name" value="GPCR_Rhodpsn"/>
</dbReference>
<evidence type="ECO:0000256" key="2">
    <source>
        <dbReference type="ARBA" id="ARBA00010663"/>
    </source>
</evidence>
<dbReference type="FunFam" id="1.20.1070.10:FF:000001">
    <property type="entry name" value="Olfactory receptor"/>
    <property type="match status" value="1"/>
</dbReference>
<evidence type="ECO:0000256" key="9">
    <source>
        <dbReference type="ARBA" id="ARBA00023136"/>
    </source>
</evidence>
<evidence type="ECO:0000313" key="16">
    <source>
        <dbReference type="Proteomes" id="UP000694569"/>
    </source>
</evidence>
<name>A0A8C5R1B3_9ANUR</name>
<feature type="domain" description="G-protein coupled receptors family 1 profile" evidence="14">
    <location>
        <begin position="45"/>
        <end position="293"/>
    </location>
</feature>
<keyword evidence="8 12" id="KW-0297">G-protein coupled receptor</keyword>
<evidence type="ECO:0000256" key="12">
    <source>
        <dbReference type="RuleBase" id="RU000688"/>
    </source>
</evidence>
<evidence type="ECO:0000259" key="14">
    <source>
        <dbReference type="PROSITE" id="PS50262"/>
    </source>
</evidence>
<keyword evidence="5 12" id="KW-0812">Transmembrane</keyword>
<keyword evidence="10 12" id="KW-0675">Receptor</keyword>
<comment type="similarity">
    <text evidence="2 12">Belongs to the G-protein coupled receptor 1 family.</text>
</comment>
<feature type="transmembrane region" description="Helical" evidence="13">
    <location>
        <begin position="144"/>
        <end position="168"/>
    </location>
</feature>
<dbReference type="GO" id="GO:0004930">
    <property type="term" value="F:G protein-coupled receptor activity"/>
    <property type="evidence" value="ECO:0007669"/>
    <property type="project" value="UniProtKB-KW"/>
</dbReference>
<evidence type="ECO:0000256" key="10">
    <source>
        <dbReference type="ARBA" id="ARBA00023170"/>
    </source>
</evidence>
<keyword evidence="16" id="KW-1185">Reference proteome</keyword>
<evidence type="ECO:0000256" key="6">
    <source>
        <dbReference type="ARBA" id="ARBA00022725"/>
    </source>
</evidence>
<dbReference type="PROSITE" id="PS00237">
    <property type="entry name" value="G_PROTEIN_RECEP_F1_1"/>
    <property type="match status" value="1"/>
</dbReference>
<dbReference type="OrthoDB" id="9891208at2759"/>
<keyword evidence="3 13" id="KW-1003">Cell membrane</keyword>
<dbReference type="GeneTree" id="ENSGT01140000282524"/>
<keyword evidence="11 12" id="KW-0807">Transducer</keyword>
<organism evidence="15 16">
    <name type="scientific">Leptobrachium leishanense</name>
    <name type="common">Leishan spiny toad</name>
    <dbReference type="NCBI Taxonomy" id="445787"/>
    <lineage>
        <taxon>Eukaryota</taxon>
        <taxon>Metazoa</taxon>
        <taxon>Chordata</taxon>
        <taxon>Craniata</taxon>
        <taxon>Vertebrata</taxon>
        <taxon>Euteleostomi</taxon>
        <taxon>Amphibia</taxon>
        <taxon>Batrachia</taxon>
        <taxon>Anura</taxon>
        <taxon>Pelobatoidea</taxon>
        <taxon>Megophryidae</taxon>
        <taxon>Leptobrachium</taxon>
    </lineage>
</organism>
<evidence type="ECO:0000256" key="3">
    <source>
        <dbReference type="ARBA" id="ARBA00022475"/>
    </source>
</evidence>
<feature type="transmembrane region" description="Helical" evidence="13">
    <location>
        <begin position="106"/>
        <end position="124"/>
    </location>
</feature>
<evidence type="ECO:0000256" key="4">
    <source>
        <dbReference type="ARBA" id="ARBA00022606"/>
    </source>
</evidence>
<evidence type="ECO:0000256" key="11">
    <source>
        <dbReference type="ARBA" id="ARBA00023224"/>
    </source>
</evidence>
<reference evidence="15" key="1">
    <citation type="submission" date="2025-08" db="UniProtKB">
        <authorList>
            <consortium name="Ensembl"/>
        </authorList>
    </citation>
    <scope>IDENTIFICATION</scope>
</reference>
<dbReference type="Ensembl" id="ENSLLET00000048077.1">
    <property type="protein sequence ID" value="ENSLLEP00000046238.1"/>
    <property type="gene ID" value="ENSLLEG00000029313.1"/>
</dbReference>
<feature type="transmembrane region" description="Helical" evidence="13">
    <location>
        <begin position="276"/>
        <end position="295"/>
    </location>
</feature>
<evidence type="ECO:0000313" key="15">
    <source>
        <dbReference type="Ensembl" id="ENSLLEP00000046238.1"/>
    </source>
</evidence>
<dbReference type="InterPro" id="IPR000725">
    <property type="entry name" value="Olfact_rcpt"/>
</dbReference>
<dbReference type="Gene3D" id="1.20.1070.10">
    <property type="entry name" value="Rhodopsin 7-helix transmembrane proteins"/>
    <property type="match status" value="1"/>
</dbReference>
<comment type="subcellular location">
    <subcellularLocation>
        <location evidence="1 13">Cell membrane</location>
        <topology evidence="1 13">Multi-pass membrane protein</topology>
    </subcellularLocation>
</comment>
<dbReference type="FunFam" id="1.10.1220.70:FF:000001">
    <property type="entry name" value="Olfactory receptor"/>
    <property type="match status" value="1"/>
</dbReference>
<evidence type="ECO:0000256" key="1">
    <source>
        <dbReference type="ARBA" id="ARBA00004651"/>
    </source>
</evidence>
<keyword evidence="7 13" id="KW-1133">Transmembrane helix</keyword>
<dbReference type="GO" id="GO:0005886">
    <property type="term" value="C:plasma membrane"/>
    <property type="evidence" value="ECO:0007669"/>
    <property type="project" value="UniProtKB-SubCell"/>
</dbReference>
<evidence type="ECO:0000256" key="13">
    <source>
        <dbReference type="RuleBase" id="RU363047"/>
    </source>
</evidence>
<feature type="transmembrane region" description="Helical" evidence="13">
    <location>
        <begin position="246"/>
        <end position="264"/>
    </location>
</feature>
<evidence type="ECO:0000256" key="7">
    <source>
        <dbReference type="ARBA" id="ARBA00022989"/>
    </source>
</evidence>
<keyword evidence="9 13" id="KW-0472">Membrane</keyword>
<dbReference type="PRINTS" id="PR00237">
    <property type="entry name" value="GPCRRHODOPSN"/>
</dbReference>
<dbReference type="Pfam" id="PF13853">
    <property type="entry name" value="7tm_4"/>
    <property type="match status" value="1"/>
</dbReference>
<keyword evidence="4 13" id="KW-0716">Sensory transduction</keyword>
<evidence type="ECO:0000256" key="5">
    <source>
        <dbReference type="ARBA" id="ARBA00022692"/>
    </source>
</evidence>
<dbReference type="AlphaFoldDB" id="A0A8C5R1B3"/>
<accession>A0A8C5R1B3</accession>
<dbReference type="PRINTS" id="PR00245">
    <property type="entry name" value="OLFACTORYR"/>
</dbReference>